<reference evidence="1 2" key="2">
    <citation type="journal article" date="2011" name="Stand. Genomic Sci.">
        <title>Complete genome sequence of Oceanithermus profundus type strain (506).</title>
        <authorList>
            <person name="Pati A."/>
            <person name="Zhang X."/>
            <person name="Lapidus A."/>
            <person name="Nolan M."/>
            <person name="Lucas S."/>
            <person name="Del Rio T.G."/>
            <person name="Tice H."/>
            <person name="Cheng J.F."/>
            <person name="Tapia R."/>
            <person name="Han C."/>
            <person name="Goodwin L."/>
            <person name="Pitluck S."/>
            <person name="Liolios K."/>
            <person name="Pagani I."/>
            <person name="Ivanova N."/>
            <person name="Mavromatis K."/>
            <person name="Chen A."/>
            <person name="Palaniappan K."/>
            <person name="Hauser L."/>
            <person name="Jeffries C.D."/>
            <person name="Brambilla E.M."/>
            <person name="Rohl A."/>
            <person name="Mwirichia R."/>
            <person name="Rohde M."/>
            <person name="Tindall B.J."/>
            <person name="Sikorski J."/>
            <person name="Wirth R."/>
            <person name="Goker M."/>
            <person name="Woyke T."/>
            <person name="Detter J.C."/>
            <person name="Bristow J."/>
            <person name="Eisen J.A."/>
            <person name="Markowitz V."/>
            <person name="Hugenholtz P."/>
            <person name="Kyrpides N.C."/>
            <person name="Klenk H.P."/>
            <person name="Land M."/>
        </authorList>
    </citation>
    <scope>NUCLEOTIDE SEQUENCE [LARGE SCALE GENOMIC DNA]</scope>
    <source>
        <strain evidence="2">DSM 14977 / NBRC 100410 / VKM B-2274 / 506</strain>
        <plasmid evidence="2">Plasmid pOCEPR01</plasmid>
    </source>
</reference>
<evidence type="ECO:0000313" key="2">
    <source>
        <dbReference type="Proteomes" id="UP000008722"/>
    </source>
</evidence>
<protein>
    <submittedName>
        <fullName evidence="1">Uncharacterized protein</fullName>
    </submittedName>
</protein>
<proteinExistence type="predicted"/>
<dbReference type="RefSeq" id="WP_013449757.1">
    <property type="nucleotide sequence ID" value="NC_014753.1"/>
</dbReference>
<accession>E4UAJ8</accession>
<dbReference type="HOGENOM" id="CLU_2094342_0_0_0"/>
<geneLocation type="plasmid" evidence="1 2">
    <name>pOCEPR01</name>
</geneLocation>
<organism evidence="1 2">
    <name type="scientific">Oceanithermus profundus (strain DSM 14977 / NBRC 100410 / VKM B-2274 / 506)</name>
    <dbReference type="NCBI Taxonomy" id="670487"/>
    <lineage>
        <taxon>Bacteria</taxon>
        <taxon>Thermotogati</taxon>
        <taxon>Deinococcota</taxon>
        <taxon>Deinococci</taxon>
        <taxon>Thermales</taxon>
        <taxon>Thermaceae</taxon>
        <taxon>Oceanithermus</taxon>
    </lineage>
</organism>
<name>E4UAJ8_OCEP5</name>
<dbReference type="Proteomes" id="UP000008722">
    <property type="component" value="Plasmid pOCEPR01"/>
</dbReference>
<evidence type="ECO:0000313" key="1">
    <source>
        <dbReference type="EMBL" id="ADR37777.1"/>
    </source>
</evidence>
<sequence>MNKSTEVGVNLDQGVLVRRYTSDGHAVAFIRDGNVVRPVFDTKANKFYPRALLSAVVPDLQPATPEQMAELKRLGWPWNEPLSQKEAGLALTVWSDFVIHRNPKDAGQAAVQAQVA</sequence>
<dbReference type="KEGG" id="opr:Ocepr_2329"/>
<dbReference type="AlphaFoldDB" id="E4UAJ8"/>
<reference evidence="2" key="1">
    <citation type="submission" date="2010-11" db="EMBL/GenBank/DDBJ databases">
        <title>The complete sequence of plasmid of Oceanithermus profundus DSM 14977.</title>
        <authorList>
            <consortium name="US DOE Joint Genome Institute (JGI-PGF)"/>
            <person name="Lucas S."/>
            <person name="Copeland A."/>
            <person name="Lapidus A."/>
            <person name="Bruce D."/>
            <person name="Goodwin L."/>
            <person name="Pitluck S."/>
            <person name="Kyrpides N."/>
            <person name="Mavromatis K."/>
            <person name="Pagani I."/>
            <person name="Ivanova N."/>
            <person name="Zhang X."/>
            <person name="Brettin T."/>
            <person name="Detter J.C."/>
            <person name="Tapia R."/>
            <person name="Han C."/>
            <person name="Land M."/>
            <person name="Hauser L."/>
            <person name="Markowitz V."/>
            <person name="Cheng J.-F."/>
            <person name="Hugenholtz P."/>
            <person name="Woyke T."/>
            <person name="Wu D."/>
            <person name="Tindall B."/>
            <person name="Faehnrich R."/>
            <person name="Brambilla E."/>
            <person name="Klenk H.-P."/>
            <person name="Eisen J.A."/>
        </authorList>
    </citation>
    <scope>NUCLEOTIDE SEQUENCE [LARGE SCALE GENOMIC DNA]</scope>
    <source>
        <strain evidence="2">DSM 14977 / NBRC 100410 / VKM B-2274 / 506</strain>
        <plasmid evidence="2">Plasmid pOCEPR01</plasmid>
    </source>
</reference>
<gene>
    <name evidence="1" type="ordered locus">Ocepr_2329</name>
</gene>
<keyword evidence="1" id="KW-0614">Plasmid</keyword>
<keyword evidence="2" id="KW-1185">Reference proteome</keyword>
<dbReference type="EMBL" id="CP002362">
    <property type="protein sequence ID" value="ADR37777.1"/>
    <property type="molecule type" value="Genomic_DNA"/>
</dbReference>